<protein>
    <recommendedName>
        <fullName evidence="3">Gamma-secretase subunit PEN-2</fullName>
    </recommendedName>
</protein>
<evidence type="ECO:0000256" key="2">
    <source>
        <dbReference type="ARBA" id="ARBA00009607"/>
    </source>
</evidence>
<dbReference type="GO" id="GO:0007219">
    <property type="term" value="P:Notch signaling pathway"/>
    <property type="evidence" value="ECO:0007669"/>
    <property type="project" value="UniProtKB-KW"/>
</dbReference>
<feature type="transmembrane region" description="Helical" evidence="8">
    <location>
        <begin position="78"/>
        <end position="99"/>
    </location>
</feature>
<comment type="subcellular location">
    <subcellularLocation>
        <location evidence="1">Membrane</location>
        <topology evidence="1">Multi-pass membrane protein</topology>
    </subcellularLocation>
</comment>
<evidence type="ECO:0000313" key="10">
    <source>
        <dbReference type="Proteomes" id="UP000014500"/>
    </source>
</evidence>
<evidence type="ECO:0000256" key="7">
    <source>
        <dbReference type="ARBA" id="ARBA00023136"/>
    </source>
</evidence>
<reference evidence="9" key="2">
    <citation type="submission" date="2015-02" db="UniProtKB">
        <authorList>
            <consortium name="EnsemblMetazoa"/>
        </authorList>
    </citation>
    <scope>IDENTIFICATION</scope>
</reference>
<feature type="transmembrane region" description="Helical" evidence="8">
    <location>
        <begin position="39"/>
        <end position="58"/>
    </location>
</feature>
<dbReference type="HOGENOM" id="CLU_124142_2_0_1"/>
<dbReference type="STRING" id="126957.T1IP80"/>
<proteinExistence type="inferred from homology"/>
<dbReference type="PANTHER" id="PTHR16318">
    <property type="entry name" value="GAMMA-SECRETASE SUBUNIT PEN-2"/>
    <property type="match status" value="1"/>
</dbReference>
<evidence type="ECO:0000256" key="5">
    <source>
        <dbReference type="ARBA" id="ARBA00022976"/>
    </source>
</evidence>
<dbReference type="PhylomeDB" id="T1IP80"/>
<dbReference type="Pfam" id="PF10251">
    <property type="entry name" value="PEN-2"/>
    <property type="match status" value="1"/>
</dbReference>
<keyword evidence="5" id="KW-0914">Notch signaling pathway</keyword>
<keyword evidence="10" id="KW-1185">Reference proteome</keyword>
<evidence type="ECO:0000256" key="1">
    <source>
        <dbReference type="ARBA" id="ARBA00004141"/>
    </source>
</evidence>
<organism evidence="9 10">
    <name type="scientific">Strigamia maritima</name>
    <name type="common">European centipede</name>
    <name type="synonym">Geophilus maritimus</name>
    <dbReference type="NCBI Taxonomy" id="126957"/>
    <lineage>
        <taxon>Eukaryota</taxon>
        <taxon>Metazoa</taxon>
        <taxon>Ecdysozoa</taxon>
        <taxon>Arthropoda</taxon>
        <taxon>Myriapoda</taxon>
        <taxon>Chilopoda</taxon>
        <taxon>Pleurostigmophora</taxon>
        <taxon>Geophilomorpha</taxon>
        <taxon>Linotaeniidae</taxon>
        <taxon>Strigamia</taxon>
    </lineage>
</organism>
<evidence type="ECO:0000313" key="9">
    <source>
        <dbReference type="EnsemblMetazoa" id="SMAR002828-PA"/>
    </source>
</evidence>
<evidence type="ECO:0000256" key="8">
    <source>
        <dbReference type="SAM" id="Phobius"/>
    </source>
</evidence>
<keyword evidence="6 8" id="KW-1133">Transmembrane helix</keyword>
<dbReference type="OMA" id="KLYLCKW"/>
<evidence type="ECO:0000256" key="6">
    <source>
        <dbReference type="ARBA" id="ARBA00022989"/>
    </source>
</evidence>
<name>T1IP80_STRMM</name>
<keyword evidence="7 8" id="KW-0472">Membrane</keyword>
<dbReference type="eggNOG" id="KOG3402">
    <property type="taxonomic scope" value="Eukaryota"/>
</dbReference>
<dbReference type="EMBL" id="JH431250">
    <property type="status" value="NOT_ANNOTATED_CDS"/>
    <property type="molecule type" value="Genomic_DNA"/>
</dbReference>
<dbReference type="InterPro" id="IPR019379">
    <property type="entry name" value="Gamma_Secretase_Asp_P_PEN2"/>
</dbReference>
<accession>T1IP80</accession>
<reference evidence="10" key="1">
    <citation type="submission" date="2011-05" db="EMBL/GenBank/DDBJ databases">
        <authorList>
            <person name="Richards S.R."/>
            <person name="Qu J."/>
            <person name="Jiang H."/>
            <person name="Jhangiani S.N."/>
            <person name="Agravi P."/>
            <person name="Goodspeed R."/>
            <person name="Gross S."/>
            <person name="Mandapat C."/>
            <person name="Jackson L."/>
            <person name="Mathew T."/>
            <person name="Pu L."/>
            <person name="Thornton R."/>
            <person name="Saada N."/>
            <person name="Wilczek-Boney K.B."/>
            <person name="Lee S."/>
            <person name="Kovar C."/>
            <person name="Wu Y."/>
            <person name="Scherer S.E."/>
            <person name="Worley K.C."/>
            <person name="Muzny D.M."/>
            <person name="Gibbs R."/>
        </authorList>
    </citation>
    <scope>NUCLEOTIDE SEQUENCE</scope>
    <source>
        <strain evidence="10">Brora</strain>
    </source>
</reference>
<dbReference type="Proteomes" id="UP000014500">
    <property type="component" value="Unassembled WGS sequence"/>
</dbReference>
<evidence type="ECO:0000256" key="3">
    <source>
        <dbReference type="ARBA" id="ARBA00018306"/>
    </source>
</evidence>
<dbReference type="PANTHER" id="PTHR16318:SF0">
    <property type="entry name" value="GAMMA-SECRETASE SUBUNIT PEN-2"/>
    <property type="match status" value="1"/>
</dbReference>
<keyword evidence="4 8" id="KW-0812">Transmembrane</keyword>
<comment type="similarity">
    <text evidence="2">Belongs to the PEN-2 family.</text>
</comment>
<sequence>MTNYTNDLLQLVVLKISGTNTEMDLGKMKNEQKLYLCRWYYRGGFLFLPFLWFVNFFWFFNEAFRKQAFDEQRQIRSYVIRSAIGSLFWTAVFIAWVVVFQTHRAGWGETADYMSFIIPTGIP</sequence>
<dbReference type="EnsemblMetazoa" id="SMAR002828-RA">
    <property type="protein sequence ID" value="SMAR002828-PA"/>
    <property type="gene ID" value="SMAR002828"/>
</dbReference>
<dbReference type="AlphaFoldDB" id="T1IP80"/>
<dbReference type="GO" id="GO:0070765">
    <property type="term" value="C:gamma-secretase complex"/>
    <property type="evidence" value="ECO:0007669"/>
    <property type="project" value="TreeGrafter"/>
</dbReference>
<dbReference type="GO" id="GO:0007220">
    <property type="term" value="P:Notch receptor processing"/>
    <property type="evidence" value="ECO:0007669"/>
    <property type="project" value="TreeGrafter"/>
</dbReference>
<evidence type="ECO:0000256" key="4">
    <source>
        <dbReference type="ARBA" id="ARBA00022692"/>
    </source>
</evidence>